<comment type="caution">
    <text evidence="2">The sequence shown here is derived from an EMBL/GenBank/DDBJ whole genome shotgun (WGS) entry which is preliminary data.</text>
</comment>
<accession>A0AAE1QN04</accession>
<sequence length="96" mass="10399">MYFSCYTVETLHSVNEQQHSGGPLAVLVVEGEVGQKVKQATPQAVPSPKTPKVTPGRKRKMMMDKSDGKNTLDNTTKRKRKGGGGVVIDEGKSNNN</sequence>
<gene>
    <name evidence="2" type="ORF">Pmani_000300</name>
</gene>
<proteinExistence type="predicted"/>
<evidence type="ECO:0000313" key="3">
    <source>
        <dbReference type="Proteomes" id="UP001292094"/>
    </source>
</evidence>
<dbReference type="AlphaFoldDB" id="A0AAE1QN04"/>
<feature type="compositionally biased region" description="Basic and acidic residues" evidence="1">
    <location>
        <begin position="61"/>
        <end position="70"/>
    </location>
</feature>
<dbReference type="Proteomes" id="UP001292094">
    <property type="component" value="Unassembled WGS sequence"/>
</dbReference>
<keyword evidence="3" id="KW-1185">Reference proteome</keyword>
<dbReference type="EMBL" id="JAWZYT010000020">
    <property type="protein sequence ID" value="KAK4329351.1"/>
    <property type="molecule type" value="Genomic_DNA"/>
</dbReference>
<name>A0AAE1QN04_9EUCA</name>
<evidence type="ECO:0000256" key="1">
    <source>
        <dbReference type="SAM" id="MobiDB-lite"/>
    </source>
</evidence>
<organism evidence="2 3">
    <name type="scientific">Petrolisthes manimaculis</name>
    <dbReference type="NCBI Taxonomy" id="1843537"/>
    <lineage>
        <taxon>Eukaryota</taxon>
        <taxon>Metazoa</taxon>
        <taxon>Ecdysozoa</taxon>
        <taxon>Arthropoda</taxon>
        <taxon>Crustacea</taxon>
        <taxon>Multicrustacea</taxon>
        <taxon>Malacostraca</taxon>
        <taxon>Eumalacostraca</taxon>
        <taxon>Eucarida</taxon>
        <taxon>Decapoda</taxon>
        <taxon>Pleocyemata</taxon>
        <taxon>Anomura</taxon>
        <taxon>Galatheoidea</taxon>
        <taxon>Porcellanidae</taxon>
        <taxon>Petrolisthes</taxon>
    </lineage>
</organism>
<evidence type="ECO:0000313" key="2">
    <source>
        <dbReference type="EMBL" id="KAK4329351.1"/>
    </source>
</evidence>
<reference evidence="2" key="1">
    <citation type="submission" date="2023-11" db="EMBL/GenBank/DDBJ databases">
        <title>Genome assemblies of two species of porcelain crab, Petrolisthes cinctipes and Petrolisthes manimaculis (Anomura: Porcellanidae).</title>
        <authorList>
            <person name="Angst P."/>
        </authorList>
    </citation>
    <scope>NUCLEOTIDE SEQUENCE</scope>
    <source>
        <strain evidence="2">PB745_02</strain>
        <tissue evidence="2">Gill</tissue>
    </source>
</reference>
<feature type="region of interest" description="Disordered" evidence="1">
    <location>
        <begin position="37"/>
        <end position="96"/>
    </location>
</feature>
<protein>
    <submittedName>
        <fullName evidence="2">Uncharacterized protein</fullName>
    </submittedName>
</protein>